<evidence type="ECO:0000256" key="1">
    <source>
        <dbReference type="SAM" id="MobiDB-lite"/>
    </source>
</evidence>
<gene>
    <name evidence="2" type="primary">orf317</name>
</gene>
<reference evidence="2" key="2">
    <citation type="journal article" date="2019" name="Mol. Phylogenet. Evol.">
        <title>Reassessment of the classification of bryopsidales (chlorophyta) based on chloroplast phylogenomic analyses.</title>
        <authorList>
            <person name="Cremen M.C."/>
            <person name="Leliaert F."/>
            <person name="West J."/>
            <person name="Lam D.W."/>
            <person name="Shimada S."/>
            <person name="Lopez-Bautista J.M."/>
            <person name="Verbruggen H."/>
        </authorList>
    </citation>
    <scope>NUCLEOTIDE SEQUENCE</scope>
</reference>
<protein>
    <submittedName>
        <fullName evidence="2">Uncharacterized protein</fullName>
    </submittedName>
</protein>
<sequence length="317" mass="35217">MKILSKISWNFVYQKLEKLQKKITENQSAKNKRICRNLQRLLQKTSFIQLLIIKNYILEKKLLCTECRVQCLKYQKYRNFLNFKLKLQLWSFVLSPIINLSQFRGFLRERHAAGPSPAGVAAGDASPRRRASPPLRGEPLEPSAQIAPRSGVQSLRLSGSELGASVGEPYGTRPFIKYVLILFLTPIGKKSCRAGAQLFSAESWLSPEAPPPLRGGPIRGGASAGTSHLEFIKYNGLIIIPFSALPKFKIIEKYVKNQKLQIKFAKLYSILGEVDSKGASASLSLEAPVSHRACPPPNEKCINMNAASRPQSGRQAA</sequence>
<feature type="region of interest" description="Disordered" evidence="1">
    <location>
        <begin position="115"/>
        <end position="149"/>
    </location>
</feature>
<reference evidence="2" key="1">
    <citation type="submission" date="2018-07" db="EMBL/GenBank/DDBJ databases">
        <authorList>
            <person name="Quirk P.G."/>
            <person name="Krulwich T.A."/>
        </authorList>
    </citation>
    <scope>NUCLEOTIDE SEQUENCE</scope>
</reference>
<proteinExistence type="predicted"/>
<dbReference type="AlphaFoldDB" id="A0A386AYV2"/>
<evidence type="ECO:0000313" key="2">
    <source>
        <dbReference type="EMBL" id="AYC64622.1"/>
    </source>
</evidence>
<keyword evidence="2" id="KW-0934">Plastid</keyword>
<name>A0A386AYV2_9CHLO</name>
<organism evidence="2">
    <name type="scientific">Halimeda minima</name>
    <dbReference type="NCBI Taxonomy" id="170427"/>
    <lineage>
        <taxon>Eukaryota</taxon>
        <taxon>Viridiplantae</taxon>
        <taxon>Chlorophyta</taxon>
        <taxon>core chlorophytes</taxon>
        <taxon>Ulvophyceae</taxon>
        <taxon>TCBD clade</taxon>
        <taxon>Bryopsidales</taxon>
        <taxon>Halimedineae</taxon>
        <taxon>Halimedaceae</taxon>
        <taxon>Halimedeae</taxon>
        <taxon>Halimeda</taxon>
    </lineage>
</organism>
<feature type="compositionally biased region" description="Low complexity" evidence="1">
    <location>
        <begin position="115"/>
        <end position="125"/>
    </location>
</feature>
<accession>A0A386AYV2</accession>
<keyword evidence="2" id="KW-0150">Chloroplast</keyword>
<geneLocation type="chloroplast" evidence="2"/>
<dbReference type="EMBL" id="MH591101">
    <property type="protein sequence ID" value="AYC64622.1"/>
    <property type="molecule type" value="Genomic_DNA"/>
</dbReference>